<accession>A0A8K0MIK9</accession>
<evidence type="ECO:0000313" key="3">
    <source>
        <dbReference type="Proteomes" id="UP000796880"/>
    </source>
</evidence>
<evidence type="ECO:0000313" key="2">
    <source>
        <dbReference type="EMBL" id="KAF3447351.1"/>
    </source>
</evidence>
<keyword evidence="3" id="KW-1185">Reference proteome</keyword>
<dbReference type="PANTHER" id="PTHR34066">
    <property type="entry name" value="GROWTH FACTOR 2"/>
    <property type="match status" value="1"/>
</dbReference>
<sequence length="239" mass="26266">MTQKDKSRTTIKLPENTFTEEGNNSLKKFSSEIGEIFSEKQKKQLTETAEKTKKDKSRTPTELQKNASSEEGNSSLKKPSTEIDDIFTGKKRKKPLTEKTEKPNNDYAISRPKKIKNKKVKGFNDDGFGGSYSRPIRKTQDGFTVYSEEELGLNKVDAGGTPLCPFDSVPARSGPIPAWSVAVPAWSRIVPALFRAVLAWLVRGPVSCSSGAFLCSLGPFGVVPVWSGAFPLWFGTVLA</sequence>
<name>A0A8K0MIK9_9ROSA</name>
<dbReference type="PANTHER" id="PTHR34066:SF1">
    <property type="entry name" value="DUF1764 FAMILY PROTEIN"/>
    <property type="match status" value="1"/>
</dbReference>
<proteinExistence type="predicted"/>
<dbReference type="InterPro" id="IPR013885">
    <property type="entry name" value="DUF1764_euk"/>
</dbReference>
<dbReference type="OrthoDB" id="20835at2759"/>
<dbReference type="EMBL" id="VOIH02000005">
    <property type="protein sequence ID" value="KAF3447351.1"/>
    <property type="molecule type" value="Genomic_DNA"/>
</dbReference>
<feature type="compositionally biased region" description="Polar residues" evidence="1">
    <location>
        <begin position="60"/>
        <end position="78"/>
    </location>
</feature>
<feature type="region of interest" description="Disordered" evidence="1">
    <location>
        <begin position="1"/>
        <end position="25"/>
    </location>
</feature>
<reference evidence="2" key="1">
    <citation type="submission" date="2020-03" db="EMBL/GenBank/DDBJ databases">
        <title>A high-quality chromosome-level genome assembly of a woody plant with both climbing and erect habits, Rhamnella rubrinervis.</title>
        <authorList>
            <person name="Lu Z."/>
            <person name="Yang Y."/>
            <person name="Zhu X."/>
            <person name="Sun Y."/>
        </authorList>
    </citation>
    <scope>NUCLEOTIDE SEQUENCE</scope>
    <source>
        <strain evidence="2">BYM</strain>
        <tissue evidence="2">Leaf</tissue>
    </source>
</reference>
<feature type="compositionally biased region" description="Polar residues" evidence="1">
    <location>
        <begin position="16"/>
        <end position="25"/>
    </location>
</feature>
<protein>
    <submittedName>
        <fullName evidence="2">Uncharacterized protein</fullName>
    </submittedName>
</protein>
<gene>
    <name evidence="2" type="ORF">FNV43_RR12537</name>
</gene>
<dbReference type="AlphaFoldDB" id="A0A8K0MIK9"/>
<comment type="caution">
    <text evidence="2">The sequence shown here is derived from an EMBL/GenBank/DDBJ whole genome shotgun (WGS) entry which is preliminary data.</text>
</comment>
<dbReference type="Pfam" id="PF08576">
    <property type="entry name" value="DUF1764"/>
    <property type="match status" value="1"/>
</dbReference>
<organism evidence="2 3">
    <name type="scientific">Rhamnella rubrinervis</name>
    <dbReference type="NCBI Taxonomy" id="2594499"/>
    <lineage>
        <taxon>Eukaryota</taxon>
        <taxon>Viridiplantae</taxon>
        <taxon>Streptophyta</taxon>
        <taxon>Embryophyta</taxon>
        <taxon>Tracheophyta</taxon>
        <taxon>Spermatophyta</taxon>
        <taxon>Magnoliopsida</taxon>
        <taxon>eudicotyledons</taxon>
        <taxon>Gunneridae</taxon>
        <taxon>Pentapetalae</taxon>
        <taxon>rosids</taxon>
        <taxon>fabids</taxon>
        <taxon>Rosales</taxon>
        <taxon>Rhamnaceae</taxon>
        <taxon>rhamnoid group</taxon>
        <taxon>Rhamneae</taxon>
        <taxon>Rhamnella</taxon>
    </lineage>
</organism>
<feature type="region of interest" description="Disordered" evidence="1">
    <location>
        <begin position="38"/>
        <end position="108"/>
    </location>
</feature>
<evidence type="ECO:0000256" key="1">
    <source>
        <dbReference type="SAM" id="MobiDB-lite"/>
    </source>
</evidence>
<feature type="compositionally biased region" description="Basic and acidic residues" evidence="1">
    <location>
        <begin position="95"/>
        <end position="104"/>
    </location>
</feature>
<feature type="compositionally biased region" description="Basic and acidic residues" evidence="1">
    <location>
        <begin position="38"/>
        <end position="59"/>
    </location>
</feature>
<dbReference type="Proteomes" id="UP000796880">
    <property type="component" value="Unassembled WGS sequence"/>
</dbReference>